<evidence type="ECO:0000256" key="7">
    <source>
        <dbReference type="ARBA" id="ARBA00022679"/>
    </source>
</evidence>
<evidence type="ECO:0000256" key="15">
    <source>
        <dbReference type="ARBA" id="ARBA00063835"/>
    </source>
</evidence>
<feature type="binding site" evidence="16">
    <location>
        <position position="74"/>
    </location>
    <ligand>
        <name>substrate</name>
    </ligand>
</feature>
<dbReference type="NCBIfam" id="TIGR00657">
    <property type="entry name" value="asp_kinases"/>
    <property type="match status" value="1"/>
</dbReference>
<accession>A0A1B7KW01</accession>
<keyword evidence="9 16" id="KW-0547">Nucleotide-binding</keyword>
<dbReference type="PANTHER" id="PTHR21499:SF68">
    <property type="entry name" value="ASPARTOKINASE 2"/>
    <property type="match status" value="1"/>
</dbReference>
<gene>
    <name evidence="20" type="ORF">A7K69_00940</name>
</gene>
<dbReference type="RefSeq" id="WP_064549632.1">
    <property type="nucleotide sequence ID" value="NZ_LXMA01000001.1"/>
</dbReference>
<dbReference type="UniPathway" id="UPA00034">
    <property type="reaction ID" value="UER00015"/>
</dbReference>
<dbReference type="GO" id="GO:0005829">
    <property type="term" value="C:cytosol"/>
    <property type="evidence" value="ECO:0007669"/>
    <property type="project" value="TreeGrafter"/>
</dbReference>
<keyword evidence="6 18" id="KW-0028">Amino-acid biosynthesis</keyword>
<evidence type="ECO:0000256" key="4">
    <source>
        <dbReference type="ARBA" id="ARBA00005139"/>
    </source>
</evidence>
<dbReference type="SUPFAM" id="SSF53633">
    <property type="entry name" value="Carbamate kinase-like"/>
    <property type="match status" value="1"/>
</dbReference>
<dbReference type="UniPathway" id="UPA00050">
    <property type="reaction ID" value="UER00461"/>
</dbReference>
<dbReference type="AlphaFoldDB" id="A0A1B7KW01"/>
<feature type="binding site" evidence="16">
    <location>
        <begin position="7"/>
        <end position="10"/>
    </location>
    <ligand>
        <name>ATP</name>
        <dbReference type="ChEBI" id="CHEBI:30616"/>
    </ligand>
</feature>
<evidence type="ECO:0000256" key="11">
    <source>
        <dbReference type="ARBA" id="ARBA00022840"/>
    </source>
</evidence>
<dbReference type="InterPro" id="IPR005260">
    <property type="entry name" value="Asp_kin_monofn"/>
</dbReference>
<evidence type="ECO:0000313" key="20">
    <source>
        <dbReference type="EMBL" id="OAT74310.1"/>
    </source>
</evidence>
<keyword evidence="8" id="KW-0677">Repeat</keyword>
<dbReference type="InterPro" id="IPR018042">
    <property type="entry name" value="Aspartate_kinase_CS"/>
</dbReference>
<comment type="caution">
    <text evidence="20">The sequence shown here is derived from an EMBL/GenBank/DDBJ whole genome shotgun (WGS) entry which is preliminary data.</text>
</comment>
<dbReference type="NCBIfam" id="NF005156">
    <property type="entry name" value="PRK06635.1-5"/>
    <property type="match status" value="1"/>
</dbReference>
<dbReference type="Proteomes" id="UP000078290">
    <property type="component" value="Unassembled WGS sequence"/>
</dbReference>
<proteinExistence type="inferred from homology"/>
<evidence type="ECO:0000256" key="17">
    <source>
        <dbReference type="RuleBase" id="RU003448"/>
    </source>
</evidence>
<evidence type="ECO:0000256" key="1">
    <source>
        <dbReference type="ARBA" id="ARBA00003121"/>
    </source>
</evidence>
<sequence length="408" mass="44116">MGIIVQKFGGTSVGSIERIQHVANRVVEEAKKGNQVVVVVSAMGKTTDELVNLAKQISHHPNKREMDMLLSTGEQVSIALLAMALYEKGYKAVSLTGWQAGITTEEMHGNARIMNIDTARIRRHLDEGAIVIVAGFQGVTETGEITTLGRGGSDTTAVALAAALKADKCDIYTDVTGVFTTDPRYVKTARKIKEISYDEMLELANLGAGVLHPRAVEFAKNYEVPLEVRSSMENESGTIVREEVSMEQHLIVRGIAFEDQVTKVTVYGIQNSLYTLPTIFTALANRGINVDIIIQSATNSEEASVSFSIHTQDLPEALQVLQSLEGANVQYESGLAKVSIVGSGMISNPGVAAKMFKILANRGIEIKMVSTSEIKISTVIDEENMVRAVEALHEAFGLADEAKEAHAK</sequence>
<feature type="binding site" evidence="16">
    <location>
        <position position="184"/>
    </location>
    <ligand>
        <name>ATP</name>
        <dbReference type="ChEBI" id="CHEBI:30616"/>
    </ligand>
</feature>
<dbReference type="Pfam" id="PF22468">
    <property type="entry name" value="ACT_9"/>
    <property type="match status" value="2"/>
</dbReference>
<evidence type="ECO:0000256" key="8">
    <source>
        <dbReference type="ARBA" id="ARBA00022737"/>
    </source>
</evidence>
<dbReference type="GO" id="GO:0019877">
    <property type="term" value="P:diaminopimelate biosynthetic process"/>
    <property type="evidence" value="ECO:0007669"/>
    <property type="project" value="UniProtKB-KW"/>
</dbReference>
<evidence type="ECO:0000256" key="18">
    <source>
        <dbReference type="RuleBase" id="RU004249"/>
    </source>
</evidence>
<keyword evidence="12" id="KW-0220">Diaminopimelate biosynthesis</keyword>
<evidence type="ECO:0000256" key="5">
    <source>
        <dbReference type="ARBA" id="ARBA00010122"/>
    </source>
</evidence>
<dbReference type="InterPro" id="IPR036393">
    <property type="entry name" value="AceGlu_kinase-like_sf"/>
</dbReference>
<dbReference type="GO" id="GO:0009088">
    <property type="term" value="P:threonine biosynthetic process"/>
    <property type="evidence" value="ECO:0007669"/>
    <property type="project" value="UniProtKB-UniPathway"/>
</dbReference>
<evidence type="ECO:0000256" key="10">
    <source>
        <dbReference type="ARBA" id="ARBA00022777"/>
    </source>
</evidence>
<dbReference type="InterPro" id="IPR001048">
    <property type="entry name" value="Asp/Glu/Uridylate_kinase"/>
</dbReference>
<dbReference type="GO" id="GO:0009090">
    <property type="term" value="P:homoserine biosynthetic process"/>
    <property type="evidence" value="ECO:0007669"/>
    <property type="project" value="TreeGrafter"/>
</dbReference>
<dbReference type="CDD" id="cd04923">
    <property type="entry name" value="ACT_AK-LysC-DapG-like_2"/>
    <property type="match status" value="1"/>
</dbReference>
<comment type="pathway">
    <text evidence="2 18">Amino-acid biosynthesis; L-lysine biosynthesis via DAP pathway; (S)-tetrahydrodipicolinate from L-aspartate: step 1/4.</text>
</comment>
<dbReference type="NCBIfam" id="NF005155">
    <property type="entry name" value="PRK06635.1-4"/>
    <property type="match status" value="1"/>
</dbReference>
<keyword evidence="13" id="KW-0457">Lysine biosynthesis</keyword>
<name>A0A1B7KW01_PARTM</name>
<dbReference type="PANTHER" id="PTHR21499">
    <property type="entry name" value="ASPARTATE KINASE"/>
    <property type="match status" value="1"/>
</dbReference>
<evidence type="ECO:0000313" key="21">
    <source>
        <dbReference type="Proteomes" id="UP000078290"/>
    </source>
</evidence>
<evidence type="ECO:0000256" key="12">
    <source>
        <dbReference type="ARBA" id="ARBA00022915"/>
    </source>
</evidence>
<dbReference type="CDD" id="cd04913">
    <property type="entry name" value="ACT_AKii-LysC-BS-like_1"/>
    <property type="match status" value="1"/>
</dbReference>
<dbReference type="InterPro" id="IPR054352">
    <property type="entry name" value="ACT_Aspartokinase"/>
</dbReference>
<keyword evidence="7 17" id="KW-0808">Transferase</keyword>
<protein>
    <recommendedName>
        <fullName evidence="17">Aspartokinase</fullName>
        <ecNumber evidence="17">2.7.2.4</ecNumber>
    </recommendedName>
</protein>
<reference evidence="21" key="1">
    <citation type="submission" date="2016-05" db="EMBL/GenBank/DDBJ databases">
        <authorList>
            <person name="Wang W."/>
            <person name="Zhu L."/>
        </authorList>
    </citation>
    <scope>NUCLEOTIDE SEQUENCE [LARGE SCALE GENOMIC DNA]</scope>
    <source>
        <strain evidence="21">W-2</strain>
    </source>
</reference>
<dbReference type="UniPathway" id="UPA00051">
    <property type="reaction ID" value="UER00462"/>
</dbReference>
<dbReference type="OrthoDB" id="9799110at2"/>
<comment type="pathway">
    <text evidence="3 18">Amino-acid biosynthesis; L-methionine biosynthesis via de novo pathway; L-homoserine from L-aspartate: step 1/3.</text>
</comment>
<comment type="subunit">
    <text evidence="15">Tetramer consisting of 2 isoforms Alpha (catalytic and regulation) and of a homodimer of 2 isoforms Beta (regulation).</text>
</comment>
<comment type="pathway">
    <text evidence="4 18">Amino-acid biosynthesis; L-threonine biosynthesis; L-threonine from L-aspartate: step 1/5.</text>
</comment>
<dbReference type="EMBL" id="LXMA01000001">
    <property type="protein sequence ID" value="OAT74310.1"/>
    <property type="molecule type" value="Genomic_DNA"/>
</dbReference>
<dbReference type="InterPro" id="IPR002912">
    <property type="entry name" value="ACT_dom"/>
</dbReference>
<dbReference type="FunFam" id="3.30.2130.10:FF:000001">
    <property type="entry name" value="Bifunctional aspartokinase/homoserine dehydrogenase"/>
    <property type="match status" value="1"/>
</dbReference>
<dbReference type="Pfam" id="PF00696">
    <property type="entry name" value="AA_kinase"/>
    <property type="match status" value="1"/>
</dbReference>
<evidence type="ECO:0000256" key="3">
    <source>
        <dbReference type="ARBA" id="ARBA00004986"/>
    </source>
</evidence>
<feature type="binding site" evidence="16">
    <location>
        <begin position="173"/>
        <end position="174"/>
    </location>
    <ligand>
        <name>ATP</name>
        <dbReference type="ChEBI" id="CHEBI:30616"/>
    </ligand>
</feature>
<evidence type="ECO:0000256" key="9">
    <source>
        <dbReference type="ARBA" id="ARBA00022741"/>
    </source>
</evidence>
<feature type="binding site" evidence="16">
    <location>
        <position position="47"/>
    </location>
    <ligand>
        <name>substrate</name>
    </ligand>
</feature>
<dbReference type="Gene3D" id="3.40.1160.10">
    <property type="entry name" value="Acetylglutamate kinase-like"/>
    <property type="match status" value="1"/>
</dbReference>
<dbReference type="GO" id="GO:0009089">
    <property type="term" value="P:lysine biosynthetic process via diaminopimelate"/>
    <property type="evidence" value="ECO:0007669"/>
    <property type="project" value="UniProtKB-UniPathway"/>
</dbReference>
<dbReference type="GO" id="GO:0004072">
    <property type="term" value="F:aspartate kinase activity"/>
    <property type="evidence" value="ECO:0007669"/>
    <property type="project" value="UniProtKB-EC"/>
</dbReference>
<dbReference type="PIRSF" id="PIRSF000726">
    <property type="entry name" value="Asp_kin"/>
    <property type="match status" value="1"/>
</dbReference>
<dbReference type="GO" id="GO:0005524">
    <property type="term" value="F:ATP binding"/>
    <property type="evidence" value="ECO:0007669"/>
    <property type="project" value="UniProtKB-KW"/>
</dbReference>
<evidence type="ECO:0000256" key="6">
    <source>
        <dbReference type="ARBA" id="ARBA00022605"/>
    </source>
</evidence>
<dbReference type="NCBIfam" id="NF005154">
    <property type="entry name" value="PRK06635.1-2"/>
    <property type="match status" value="1"/>
</dbReference>
<evidence type="ECO:0000256" key="16">
    <source>
        <dbReference type="PIRSR" id="PIRSR000726-1"/>
    </source>
</evidence>
<dbReference type="PROSITE" id="PS00324">
    <property type="entry name" value="ASPARTOKINASE"/>
    <property type="match status" value="1"/>
</dbReference>
<dbReference type="Gene3D" id="3.30.2130.10">
    <property type="entry name" value="VC0802-like"/>
    <property type="match status" value="1"/>
</dbReference>
<feature type="domain" description="ACT" evidence="19">
    <location>
        <begin position="264"/>
        <end position="343"/>
    </location>
</feature>
<dbReference type="EC" id="2.7.2.4" evidence="17"/>
<comment type="similarity">
    <text evidence="5 17">Belongs to the aspartokinase family.</text>
</comment>
<keyword evidence="10 17" id="KW-0418">Kinase</keyword>
<dbReference type="NCBIfam" id="TIGR00656">
    <property type="entry name" value="asp_kin_monofn"/>
    <property type="match status" value="1"/>
</dbReference>
<dbReference type="SUPFAM" id="SSF55021">
    <property type="entry name" value="ACT-like"/>
    <property type="match status" value="2"/>
</dbReference>
<dbReference type="InterPro" id="IPR001341">
    <property type="entry name" value="Asp_kinase"/>
</dbReference>
<dbReference type="PROSITE" id="PS51671">
    <property type="entry name" value="ACT"/>
    <property type="match status" value="1"/>
</dbReference>
<dbReference type="InterPro" id="IPR041740">
    <property type="entry name" value="AKii-LysC-BS"/>
</dbReference>
<evidence type="ECO:0000259" key="19">
    <source>
        <dbReference type="PROSITE" id="PS51671"/>
    </source>
</evidence>
<comment type="catalytic activity">
    <reaction evidence="14 17">
        <text>L-aspartate + ATP = 4-phospho-L-aspartate + ADP</text>
        <dbReference type="Rhea" id="RHEA:23776"/>
        <dbReference type="ChEBI" id="CHEBI:29991"/>
        <dbReference type="ChEBI" id="CHEBI:30616"/>
        <dbReference type="ChEBI" id="CHEBI:57535"/>
        <dbReference type="ChEBI" id="CHEBI:456216"/>
        <dbReference type="EC" id="2.7.2.4"/>
    </reaction>
</comment>
<comment type="function">
    <text evidence="1">Catalyzes the phosphorylation of the beta-carboxyl group of aspartic acid with ATP to yield 4-phospho-L-aspartate, which is involved in the branched biosynthetic pathway leading to the biosynthesis of amino acids threonine, isoleucine and methionine.</text>
</comment>
<dbReference type="InterPro" id="IPR045865">
    <property type="entry name" value="ACT-like_dom_sf"/>
</dbReference>
<dbReference type="FunFam" id="3.40.1160.10:FF:000002">
    <property type="entry name" value="Aspartokinase"/>
    <property type="match status" value="1"/>
</dbReference>
<evidence type="ECO:0000256" key="2">
    <source>
        <dbReference type="ARBA" id="ARBA00004766"/>
    </source>
</evidence>
<dbReference type="CDD" id="cd04261">
    <property type="entry name" value="AAK_AKii-LysC-BS"/>
    <property type="match status" value="1"/>
</dbReference>
<evidence type="ECO:0000256" key="14">
    <source>
        <dbReference type="ARBA" id="ARBA00047872"/>
    </source>
</evidence>
<evidence type="ECO:0000256" key="13">
    <source>
        <dbReference type="ARBA" id="ARBA00023154"/>
    </source>
</evidence>
<keyword evidence="11 16" id="KW-0067">ATP-binding</keyword>
<organism evidence="20 21">
    <name type="scientific">Parageobacillus thermoglucosidasius</name>
    <name type="common">Geobacillus thermoglucosidasius</name>
    <dbReference type="NCBI Taxonomy" id="1426"/>
    <lineage>
        <taxon>Bacteria</taxon>
        <taxon>Bacillati</taxon>
        <taxon>Bacillota</taxon>
        <taxon>Bacilli</taxon>
        <taxon>Bacillales</taxon>
        <taxon>Anoxybacillaceae</taxon>
        <taxon>Parageobacillus</taxon>
    </lineage>
</organism>